<dbReference type="SUPFAM" id="SSF81301">
    <property type="entry name" value="Nucleotidyltransferase"/>
    <property type="match status" value="1"/>
</dbReference>
<evidence type="ECO:0000256" key="1">
    <source>
        <dbReference type="SAM" id="MobiDB-lite"/>
    </source>
</evidence>
<dbReference type="Pfam" id="PF04229">
    <property type="entry name" value="GrpB"/>
    <property type="match status" value="1"/>
</dbReference>
<dbReference type="InterPro" id="IPR043519">
    <property type="entry name" value="NT_sf"/>
</dbReference>
<dbReference type="EMBL" id="CADCTF010000128">
    <property type="protein sequence ID" value="CAA9261130.1"/>
    <property type="molecule type" value="Genomic_DNA"/>
</dbReference>
<feature type="compositionally biased region" description="Basic residues" evidence="1">
    <location>
        <begin position="23"/>
        <end position="40"/>
    </location>
</feature>
<dbReference type="InterPro" id="IPR007344">
    <property type="entry name" value="GrpB/CoaE"/>
</dbReference>
<gene>
    <name evidence="2" type="ORF">AVDCRST_MAG50-2769</name>
</gene>
<evidence type="ECO:0008006" key="3">
    <source>
        <dbReference type="Google" id="ProtNLM"/>
    </source>
</evidence>
<dbReference type="PANTHER" id="PTHR34822:SF1">
    <property type="entry name" value="GRPB FAMILY PROTEIN"/>
    <property type="match status" value="1"/>
</dbReference>
<organism evidence="2">
    <name type="scientific">uncultured Acidimicrobiales bacterium</name>
    <dbReference type="NCBI Taxonomy" id="310071"/>
    <lineage>
        <taxon>Bacteria</taxon>
        <taxon>Bacillati</taxon>
        <taxon>Actinomycetota</taxon>
        <taxon>Acidimicrobiia</taxon>
        <taxon>Acidimicrobiales</taxon>
        <taxon>environmental samples</taxon>
    </lineage>
</organism>
<feature type="region of interest" description="Disordered" evidence="1">
    <location>
        <begin position="1"/>
        <end position="45"/>
    </location>
</feature>
<dbReference type="Gene3D" id="3.30.460.10">
    <property type="entry name" value="Beta Polymerase, domain 2"/>
    <property type="match status" value="1"/>
</dbReference>
<protein>
    <recommendedName>
        <fullName evidence="3">GrpB family protein</fullName>
    </recommendedName>
</protein>
<dbReference type="PANTHER" id="PTHR34822">
    <property type="entry name" value="GRPB DOMAIN PROTEIN (AFU_ORTHOLOGUE AFUA_1G01530)"/>
    <property type="match status" value="1"/>
</dbReference>
<name>A0A6J4ITG1_9ACTN</name>
<sequence>MALSLSASTTSARPPSRSGGQGSHRRADHRRTSRRGRRVAGRAAPRALPSCCERCRRRPLGGTDRPAEWAKRYWSDREHRHVHVREHGRPNQRYALLFRDYLRADPVAASAYGELKRALAAATGADRDAYYEVKVPACDLIVAAAEHWAARIRWTPAPSDA</sequence>
<feature type="compositionally biased region" description="Low complexity" evidence="1">
    <location>
        <begin position="1"/>
        <end position="18"/>
    </location>
</feature>
<dbReference type="AlphaFoldDB" id="A0A6J4ITG1"/>
<evidence type="ECO:0000313" key="2">
    <source>
        <dbReference type="EMBL" id="CAA9261130.1"/>
    </source>
</evidence>
<proteinExistence type="predicted"/>
<accession>A0A6J4ITG1</accession>
<reference evidence="2" key="1">
    <citation type="submission" date="2020-02" db="EMBL/GenBank/DDBJ databases">
        <authorList>
            <person name="Meier V. D."/>
        </authorList>
    </citation>
    <scope>NUCLEOTIDE SEQUENCE</scope>
    <source>
        <strain evidence="2">AVDCRST_MAG50</strain>
    </source>
</reference>